<comment type="caution">
    <text evidence="1">The sequence shown here is derived from an EMBL/GenBank/DDBJ whole genome shotgun (WGS) entry which is preliminary data.</text>
</comment>
<dbReference type="RefSeq" id="WP_381263345.1">
    <property type="nucleotide sequence ID" value="NZ_JBHTBI010000076.1"/>
</dbReference>
<gene>
    <name evidence="1" type="ORF">ACFQZP_51070</name>
</gene>
<keyword evidence="2" id="KW-1185">Reference proteome</keyword>
<sequence length="218" mass="24055">MGRISSAERRRNEEAIRVAMDRLLKGDLPPGGSCDLKTLATEAGATRTAFYPKKNRDGTTRPGPYQHLAEEFQQRLRTLREAGKVVDPRIAQTERLKAKVAELKERLAQRDETVAELTTFKELAVSRLAAQHDEIVRLREQAAALGNVRRLPAAGTPMRGWAACSLAARSRTCATSRLSRRPPLVTRRAGHARRYSLSVESPTPAPVPVGRRIGVFAA</sequence>
<protein>
    <recommendedName>
        <fullName evidence="3">KfrA N-terminal DNA-binding domain-containing protein</fullName>
    </recommendedName>
</protein>
<accession>A0ABW2W325</accession>
<reference evidence="2" key="1">
    <citation type="journal article" date="2019" name="Int. J. Syst. Evol. Microbiol.">
        <title>The Global Catalogue of Microorganisms (GCM) 10K type strain sequencing project: providing services to taxonomists for standard genome sequencing and annotation.</title>
        <authorList>
            <consortium name="The Broad Institute Genomics Platform"/>
            <consortium name="The Broad Institute Genome Sequencing Center for Infectious Disease"/>
            <person name="Wu L."/>
            <person name="Ma J."/>
        </authorList>
    </citation>
    <scope>NUCLEOTIDE SEQUENCE [LARGE SCALE GENOMIC DNA]</scope>
    <source>
        <strain evidence="2">CGMCC 4.7198</strain>
    </source>
</reference>
<evidence type="ECO:0000313" key="2">
    <source>
        <dbReference type="Proteomes" id="UP001596957"/>
    </source>
</evidence>
<dbReference type="EMBL" id="JBHTEC010000011">
    <property type="protein sequence ID" value="MFD0289781.1"/>
    <property type="molecule type" value="Genomic_DNA"/>
</dbReference>
<evidence type="ECO:0008006" key="3">
    <source>
        <dbReference type="Google" id="ProtNLM"/>
    </source>
</evidence>
<proteinExistence type="predicted"/>
<name>A0ABW2W325_9ACTN</name>
<dbReference type="Proteomes" id="UP001596957">
    <property type="component" value="Unassembled WGS sequence"/>
</dbReference>
<evidence type="ECO:0000313" key="1">
    <source>
        <dbReference type="EMBL" id="MFD0289781.1"/>
    </source>
</evidence>
<organism evidence="1 2">
    <name type="scientific">Streptomyces lutosisoli</name>
    <dbReference type="NCBI Taxonomy" id="2665721"/>
    <lineage>
        <taxon>Bacteria</taxon>
        <taxon>Bacillati</taxon>
        <taxon>Actinomycetota</taxon>
        <taxon>Actinomycetes</taxon>
        <taxon>Kitasatosporales</taxon>
        <taxon>Streptomycetaceae</taxon>
        <taxon>Streptomyces</taxon>
    </lineage>
</organism>